<feature type="domain" description="CHAT" evidence="2">
    <location>
        <begin position="1228"/>
        <end position="1519"/>
    </location>
</feature>
<accession>A0A4Y9Z0F1</accession>
<sequence length="2653" mass="293920">MERPCLRSRLLGTNFMPIESSCTLISHATARAHREPRSTARVLNMESLVFCDFITPDLPVTLRFPVPPGSGSTALVRTDCSVIRYALSFLLPPPPFPCLPPRRFGMQRIITYTRGQCAPSAEHDARCQMPDATAIQCSRSRWLGHGAAAGCRPGAASWQRPCAQGVTNVYELQTQRDGFLGIARGLGIRRPCVRLERILDGMARKLELWNMLFSISWIDLSRLSTSTTAPSKEEEPVAASSVAPNSTARLNRMSRSDATSNVDEPGLRATAVQESASTTDVGAVPWRLTRWEEERRVAHDSATVARLLDTLERVWGLSPAVLGCSTHRLEVKIAIHGAVVAKELALARALASPAGPIPRRFGSDADAGGSTFLQPVTCTICIKYTAVQTGIHPIRGRTQNTRILLDVHTWLPPCSISFGFSSPWPIITLTTMAFPARNQSLSAVNSNCQTRLPWVWDVIYACILSIVLSCLQHVFSLAHPQQVRLPSNEEIDALELQDALELMKQLEADSPHIIEGCTQKVDLYIAQGRLARRCFEVSEDPSHLGTAITFFSRALPFSCTREALVCHNLATTYLLRIDKGAMDEEEFDLGITLLRRSVALTPSNDPSRLPRLAILGASLSTRFKHSRDVEDLNDAITALREAVSLTPSPDPNRPSRLGILASALSSRFERLGDITDIHEAISALREAVDRSAARDLFKAARLTNLGVALGRRFLRLGDVEDIDGAVTAQRSAVALTRKGHPSRCARLSNLGSALARRFERLGNVQDIVDAVEANREAVYLVTHGHPDRPTMLSNLATSLSNRSEHSGNIAVGAEDVGDSIDLLRESVELTGDGDPEKPSRLNNLGRALICHFDRTSSAEDLDEAVSVHQQAVDLTPLNHPDRPARLNNLSDALRTRFHSYADPDDIYRALEAIQEAMDLSPADHREQSIYGISLGHAYLCRMQCDDSEGRADSEAAISAYRAAALLPTGNPFLRLDACRHWGRTAFLQSRVCADVYEAYQLLMELIPVVAWLGGTVAERHEALKAVGRDVRNAAVMATMEGHLEKALEWLEEGRSVVWSQQLNLRTPVDDLEHKHPELAVRIRRIASELDTRSTRRPVSDIVSPPGELGPLEQAAQEHRRLAERWTEAVEEVRRIPEFEDFLRPRRIAALRMAAHSGPVVVLNVWGPSCDAIILQETGRVIHVPLDDLSEKRIQKLYEELSGLLRNTGVLMRGSKGVFGLGWSGGLDKVLSVLWTAVVRPVLQALQLPAIDCDSEPHPRLTWCAAGTLALLPLHAAGEYRRTEPGHKVSDFVTSSYTTSLSVLLPGTVPNDHAFQGLLAVSQPDTPGQLPLPSTTAEVAAIQKHFQGLPIQRLDGFHATMTHVQDGMANNSWLHLACHAIQDRTDPMKSAFCLNDGQLELGEIIRKYHPHAEFAFLSACQTSSGNEALSDEVVHLAAGMQLAGYRSVVATMWSIKDCDAPVIADAVYRELVRGGRPDCSLAADALRRAVGRLRDDTRLDNDVSLDDMWFLRWVPFMHMGVEIADVNILQDAMPDNDPSKVEVLVHLAELHESLYQVQNVVKNLNHAISILLEASILSSRDDAKGHILGRLGLNFGERFRKLGNHRDLDEAISSFAQAVELLQNEDPALPMGLWALSKSYVMRFERTQNRPDLDQAIALYEYANGLVDTSNSGKAELLKDFGVALRRRFETGGDHQDIDKAVSFQQSAVDILHNDKPGKVDNLMALGTSLYCRFHHLSDPGDLDHAITVRHHAKDLLGGNSQLELTILADLARLHREREAIEFNVSDLNESCKLFRRLITLAPDDHANKASWLGSAGVALSKRSDIYQDPADEEDAITFLRKASASPSSDPSQNSLWRVNLGSMLRRRSDRLGNVDDMDEAVSIQRSIVKSSIDSEGNLHDSDYLNNLGGSLIRRFERIRNIVDIDKAIVYLQQACDMDFPADHLSKAARLTNLGIAHFQRFERLNQREDIDKAISCQSQALQLMPKEHEQKARHSNNLGASFMGRYRQFKELSDVDDAIRYTDLAVKLTPGEHSRRALYLGNLGNALVMRFRDDNNRNMTDIDSAVATLRDAFSLIPDYHQNKTDWGHSLADAYLLRFERSHASDDLVDAISSFQSAALLPSGRPSARYHTSQSWAKWAYILHSYDRACEGYDLMMDILPLVIWLGQTIPARHEEITTLGKDVLMAAIIALQCQAPGKALHLRTFLGDLRKENPDLANKLAAVATALDSASTRRAAPSVDDDLMEETEQSHRRLAAQWSELTQQVRELPNFKNFLLPKGPEELQKATRSGTVVVIVAALDRCDALILRQGSCTIEDKVILDFSEDRAKKLQDEMRSLLRSSNVRARGSRPCFGVGWTGGFDKILAILWKTLVKPILDALHFDIPRQGKALPRLIWCPTGPLTFLPIHAAGLYAEMEPGHKISDFAISSYTTTLTALLQDLPSPSVRTNSLLAISQPNTPDLTLLPNTEAEIQSIQAFSESPVRLEWLNRSHATVESVRTQMRQSSWIHLACHATQHPVDPLRSAFCLHDGSLELGDIIQQSHAHAEFAFLSACQTSTGDEKLSDEAVHLAAGMQMAGYRSVVATMWSIRDADGPSVAGDFYRRMFNGRMRPDCTRAAQALHHAVTRLREETRPDSGLEDKWFLRWVPFIHLGV</sequence>
<dbReference type="InterPro" id="IPR011990">
    <property type="entry name" value="TPR-like_helical_dom_sf"/>
</dbReference>
<evidence type="ECO:0000256" key="1">
    <source>
        <dbReference type="SAM" id="MobiDB-lite"/>
    </source>
</evidence>
<feature type="region of interest" description="Disordered" evidence="1">
    <location>
        <begin position="228"/>
        <end position="278"/>
    </location>
</feature>
<protein>
    <recommendedName>
        <fullName evidence="2">CHAT domain-containing protein</fullName>
    </recommendedName>
</protein>
<dbReference type="Pfam" id="PF12770">
    <property type="entry name" value="CHAT"/>
    <property type="match status" value="2"/>
</dbReference>
<evidence type="ECO:0000313" key="3">
    <source>
        <dbReference type="EMBL" id="TFY67333.1"/>
    </source>
</evidence>
<gene>
    <name evidence="3" type="ORF">EVG20_g3976</name>
</gene>
<dbReference type="SUPFAM" id="SSF81901">
    <property type="entry name" value="HCP-like"/>
    <property type="match status" value="1"/>
</dbReference>
<organism evidence="3 4">
    <name type="scientific">Dentipellis fragilis</name>
    <dbReference type="NCBI Taxonomy" id="205917"/>
    <lineage>
        <taxon>Eukaryota</taxon>
        <taxon>Fungi</taxon>
        <taxon>Dikarya</taxon>
        <taxon>Basidiomycota</taxon>
        <taxon>Agaricomycotina</taxon>
        <taxon>Agaricomycetes</taxon>
        <taxon>Russulales</taxon>
        <taxon>Hericiaceae</taxon>
        <taxon>Dentipellis</taxon>
    </lineage>
</organism>
<dbReference type="PANTHER" id="PTHR19959">
    <property type="entry name" value="KINESIN LIGHT CHAIN"/>
    <property type="match status" value="1"/>
</dbReference>
<dbReference type="OrthoDB" id="3266086at2759"/>
<dbReference type="Proteomes" id="UP000298327">
    <property type="component" value="Unassembled WGS sequence"/>
</dbReference>
<comment type="caution">
    <text evidence="3">The sequence shown here is derived from an EMBL/GenBank/DDBJ whole genome shotgun (WGS) entry which is preliminary data.</text>
</comment>
<dbReference type="EMBL" id="SEOQ01000193">
    <property type="protein sequence ID" value="TFY67333.1"/>
    <property type="molecule type" value="Genomic_DNA"/>
</dbReference>
<evidence type="ECO:0000259" key="2">
    <source>
        <dbReference type="Pfam" id="PF12770"/>
    </source>
</evidence>
<dbReference type="Gene3D" id="1.25.40.10">
    <property type="entry name" value="Tetratricopeptide repeat domain"/>
    <property type="match status" value="4"/>
</dbReference>
<dbReference type="PANTHER" id="PTHR19959:SF119">
    <property type="entry name" value="FUNGAL LIPASE-LIKE DOMAIN-CONTAINING PROTEIN"/>
    <property type="match status" value="1"/>
</dbReference>
<keyword evidence="4" id="KW-1185">Reference proteome</keyword>
<proteinExistence type="predicted"/>
<name>A0A4Y9Z0F1_9AGAM</name>
<dbReference type="SUPFAM" id="SSF48452">
    <property type="entry name" value="TPR-like"/>
    <property type="match status" value="2"/>
</dbReference>
<dbReference type="InterPro" id="IPR024983">
    <property type="entry name" value="CHAT_dom"/>
</dbReference>
<evidence type="ECO:0000313" key="4">
    <source>
        <dbReference type="Proteomes" id="UP000298327"/>
    </source>
</evidence>
<feature type="domain" description="CHAT" evidence="2">
    <location>
        <begin position="2364"/>
        <end position="2652"/>
    </location>
</feature>
<reference evidence="3 4" key="1">
    <citation type="submission" date="2019-02" db="EMBL/GenBank/DDBJ databases">
        <title>Genome sequencing of the rare red list fungi Dentipellis fragilis.</title>
        <authorList>
            <person name="Buettner E."/>
            <person name="Kellner H."/>
        </authorList>
    </citation>
    <scope>NUCLEOTIDE SEQUENCE [LARGE SCALE GENOMIC DNA]</scope>
    <source>
        <strain evidence="3 4">DSM 105465</strain>
    </source>
</reference>
<dbReference type="STRING" id="205917.A0A4Y9Z0F1"/>